<dbReference type="CDD" id="cd04330">
    <property type="entry name" value="RNAP_III_Rpc25_N"/>
    <property type="match status" value="1"/>
</dbReference>
<accession>A0A316V616</accession>
<dbReference type="Gene3D" id="2.40.50.140">
    <property type="entry name" value="Nucleic acid-binding proteins"/>
    <property type="match status" value="1"/>
</dbReference>
<dbReference type="Pfam" id="PF08292">
    <property type="entry name" value="RNA_pol_Rbc25"/>
    <property type="match status" value="1"/>
</dbReference>
<dbReference type="STRING" id="1280837.A0A316V616"/>
<name>A0A316V616_9BASI</name>
<dbReference type="PANTHER" id="PTHR12709:SF1">
    <property type="entry name" value="DNA-DIRECTED RNA POLYMERASE III SUBUNIT RPC8"/>
    <property type="match status" value="1"/>
</dbReference>
<dbReference type="AlphaFoldDB" id="A0A316V616"/>
<proteinExistence type="inferred from homology"/>
<evidence type="ECO:0000313" key="10">
    <source>
        <dbReference type="Proteomes" id="UP000245771"/>
    </source>
</evidence>
<evidence type="ECO:0000256" key="4">
    <source>
        <dbReference type="ARBA" id="ARBA00023163"/>
    </source>
</evidence>
<reference evidence="9 10" key="1">
    <citation type="journal article" date="2018" name="Mol. Biol. Evol.">
        <title>Broad Genomic Sampling Reveals a Smut Pathogenic Ancestry of the Fungal Clade Ustilaginomycotina.</title>
        <authorList>
            <person name="Kijpornyongpan T."/>
            <person name="Mondo S.J."/>
            <person name="Barry K."/>
            <person name="Sandor L."/>
            <person name="Lee J."/>
            <person name="Lipzen A."/>
            <person name="Pangilinan J."/>
            <person name="LaButti K."/>
            <person name="Hainaut M."/>
            <person name="Henrissat B."/>
            <person name="Grigoriev I.V."/>
            <person name="Spatafora J.W."/>
            <person name="Aime M.C."/>
        </authorList>
    </citation>
    <scope>NUCLEOTIDE SEQUENCE [LARGE SCALE GENOMIC DNA]</scope>
    <source>
        <strain evidence="9 10">MCA 3882</strain>
    </source>
</reference>
<dbReference type="FunCoup" id="A0A316V616">
    <property type="interactions" value="413"/>
</dbReference>
<evidence type="ECO:0000256" key="6">
    <source>
        <dbReference type="SAM" id="MobiDB-lite"/>
    </source>
</evidence>
<sequence>MFTLTVIHDTIKVLASQLNADVIASLTHNINAKYSNRILPNVGLCVAHFDFLDVSEGHIRHGDGNTYYKTTFRLVVFRPFIGEILVGKVKSSDENGLRITMGFFDDIHITPEGMPQPSAYDRQEAAWFWVWLSEESENVDAILEDAYESKKDERFYIYKDELVRFVIDGDEFNEPEPPGPNAWKESNAGKAPGQTGTDAITVDTSKRIAPYKIKASMSIQGTGMVNWWSEAQAVEGSE</sequence>
<evidence type="ECO:0000256" key="3">
    <source>
        <dbReference type="ARBA" id="ARBA00022478"/>
    </source>
</evidence>
<dbReference type="GO" id="GO:0006384">
    <property type="term" value="P:transcription initiation at RNA polymerase III promoter"/>
    <property type="evidence" value="ECO:0007669"/>
    <property type="project" value="TreeGrafter"/>
</dbReference>
<keyword evidence="4" id="KW-0804">Transcription</keyword>
<dbReference type="RefSeq" id="XP_025353302.1">
    <property type="nucleotide sequence ID" value="XM_025500551.1"/>
</dbReference>
<dbReference type="InParanoid" id="A0A316V616"/>
<gene>
    <name evidence="9" type="ORF">FA14DRAFT_174643</name>
</gene>
<dbReference type="InterPro" id="IPR036898">
    <property type="entry name" value="RNA_pol_Rpb7-like_N_sf"/>
</dbReference>
<protein>
    <submittedName>
        <fullName evidence="9">Uncharacterized protein</fullName>
    </submittedName>
</protein>
<feature type="domain" description="RNA polymerase Rpb7-like N-terminal" evidence="7">
    <location>
        <begin position="9"/>
        <end position="64"/>
    </location>
</feature>
<dbReference type="InterPro" id="IPR005576">
    <property type="entry name" value="Rpb7-like_N"/>
</dbReference>
<evidence type="ECO:0000259" key="7">
    <source>
        <dbReference type="Pfam" id="PF03876"/>
    </source>
</evidence>
<dbReference type="OrthoDB" id="10256606at2759"/>
<keyword evidence="3" id="KW-0240">DNA-directed RNA polymerase</keyword>
<organism evidence="9 10">
    <name type="scientific">Meira miltonrushii</name>
    <dbReference type="NCBI Taxonomy" id="1280837"/>
    <lineage>
        <taxon>Eukaryota</taxon>
        <taxon>Fungi</taxon>
        <taxon>Dikarya</taxon>
        <taxon>Basidiomycota</taxon>
        <taxon>Ustilaginomycotina</taxon>
        <taxon>Exobasidiomycetes</taxon>
        <taxon>Exobasidiales</taxon>
        <taxon>Brachybasidiaceae</taxon>
        <taxon>Meira</taxon>
    </lineage>
</organism>
<dbReference type="Pfam" id="PF03876">
    <property type="entry name" value="SHS2_Rpb7-N"/>
    <property type="match status" value="1"/>
</dbReference>
<feature type="domain" description="RNA polymerase III subunit Rpc25" evidence="8">
    <location>
        <begin position="83"/>
        <end position="228"/>
    </location>
</feature>
<keyword evidence="5" id="KW-0539">Nucleus</keyword>
<dbReference type="SUPFAM" id="SSF50249">
    <property type="entry name" value="Nucleic acid-binding proteins"/>
    <property type="match status" value="1"/>
</dbReference>
<evidence type="ECO:0000256" key="2">
    <source>
        <dbReference type="ARBA" id="ARBA00009307"/>
    </source>
</evidence>
<evidence type="ECO:0000259" key="8">
    <source>
        <dbReference type="Pfam" id="PF08292"/>
    </source>
</evidence>
<comment type="subcellular location">
    <subcellularLocation>
        <location evidence="1">Nucleus</location>
    </subcellularLocation>
</comment>
<feature type="region of interest" description="Disordered" evidence="6">
    <location>
        <begin position="174"/>
        <end position="198"/>
    </location>
</feature>
<comment type="similarity">
    <text evidence="2">Belongs to the eukaryotic RPB7/RPC8 RNA polymerase subunit family.</text>
</comment>
<evidence type="ECO:0000313" key="9">
    <source>
        <dbReference type="EMBL" id="PWN33000.1"/>
    </source>
</evidence>
<dbReference type="Gene3D" id="3.30.1490.120">
    <property type="entry name" value="RNA polymerase Rpb7-like, N-terminal domain"/>
    <property type="match status" value="1"/>
</dbReference>
<dbReference type="InterPro" id="IPR013238">
    <property type="entry name" value="RNA_pol_III_Rbc25"/>
</dbReference>
<dbReference type="PANTHER" id="PTHR12709">
    <property type="entry name" value="DNA-DIRECTED RNA POLYMERASE II, III"/>
    <property type="match status" value="1"/>
</dbReference>
<keyword evidence="10" id="KW-1185">Reference proteome</keyword>
<dbReference type="GO" id="GO:0005666">
    <property type="term" value="C:RNA polymerase III complex"/>
    <property type="evidence" value="ECO:0007669"/>
    <property type="project" value="TreeGrafter"/>
</dbReference>
<evidence type="ECO:0000256" key="5">
    <source>
        <dbReference type="ARBA" id="ARBA00023242"/>
    </source>
</evidence>
<dbReference type="InterPro" id="IPR012340">
    <property type="entry name" value="NA-bd_OB-fold"/>
</dbReference>
<dbReference type="InterPro" id="IPR045113">
    <property type="entry name" value="Rpb7-like"/>
</dbReference>
<dbReference type="EMBL" id="KZ819605">
    <property type="protein sequence ID" value="PWN33000.1"/>
    <property type="molecule type" value="Genomic_DNA"/>
</dbReference>
<dbReference type="SUPFAM" id="SSF88798">
    <property type="entry name" value="N-terminal, heterodimerisation domain of RBP7 (RpoE)"/>
    <property type="match status" value="1"/>
</dbReference>
<evidence type="ECO:0000256" key="1">
    <source>
        <dbReference type="ARBA" id="ARBA00004123"/>
    </source>
</evidence>
<dbReference type="Proteomes" id="UP000245771">
    <property type="component" value="Unassembled WGS sequence"/>
</dbReference>
<dbReference type="GeneID" id="37022332"/>